<feature type="domain" description="RNase H type-1" evidence="1">
    <location>
        <begin position="14"/>
        <end position="83"/>
    </location>
</feature>
<sequence length="232" mass="26255">MRTIFLSHEIVKEFAAEPGLHRLIFERDLAIVINAVSQGNAALASYGNIVENIRCFVSSFQFFDFIHVHRTGNLVADALAKKAKNIVSCQVWFRAKFENMGSMDIFRFLICIILLITLIKLTTDNRCESCQSTKGVCTTNSSGDFACLCNGEEYELLTGVASATLYSLAMTCFYEMLMKLVSRSRAELEFSVDEDKVKSPTKDLPEVRRWNYAHKPAVNRGHKMAALMPWWT</sequence>
<dbReference type="Proteomes" id="UP001459277">
    <property type="component" value="Unassembled WGS sequence"/>
</dbReference>
<reference evidence="2 3" key="1">
    <citation type="submission" date="2024-01" db="EMBL/GenBank/DDBJ databases">
        <title>A telomere-to-telomere, gap-free genome of sweet tea (Lithocarpus litseifolius).</title>
        <authorList>
            <person name="Zhou J."/>
        </authorList>
    </citation>
    <scope>NUCLEOTIDE SEQUENCE [LARGE SCALE GENOMIC DNA]</scope>
    <source>
        <strain evidence="2">Zhou-2022a</strain>
        <tissue evidence="2">Leaf</tissue>
    </source>
</reference>
<dbReference type="GO" id="GO:0003676">
    <property type="term" value="F:nucleic acid binding"/>
    <property type="evidence" value="ECO:0007669"/>
    <property type="project" value="InterPro"/>
</dbReference>
<dbReference type="Gene3D" id="3.30.420.10">
    <property type="entry name" value="Ribonuclease H-like superfamily/Ribonuclease H"/>
    <property type="match status" value="1"/>
</dbReference>
<keyword evidence="3" id="KW-1185">Reference proteome</keyword>
<protein>
    <recommendedName>
        <fullName evidence="1">RNase H type-1 domain-containing protein</fullName>
    </recommendedName>
</protein>
<dbReference type="InterPro" id="IPR052929">
    <property type="entry name" value="RNase_H-like_EbsB-rel"/>
</dbReference>
<dbReference type="InterPro" id="IPR002156">
    <property type="entry name" value="RNaseH_domain"/>
</dbReference>
<dbReference type="InterPro" id="IPR036397">
    <property type="entry name" value="RNaseH_sf"/>
</dbReference>
<gene>
    <name evidence="2" type="ORF">SO802_010945</name>
</gene>
<comment type="caution">
    <text evidence="2">The sequence shown here is derived from an EMBL/GenBank/DDBJ whole genome shotgun (WGS) entry which is preliminary data.</text>
</comment>
<dbReference type="Pfam" id="PF13456">
    <property type="entry name" value="RVT_3"/>
    <property type="match status" value="1"/>
</dbReference>
<proteinExistence type="predicted"/>
<organism evidence="2 3">
    <name type="scientific">Lithocarpus litseifolius</name>
    <dbReference type="NCBI Taxonomy" id="425828"/>
    <lineage>
        <taxon>Eukaryota</taxon>
        <taxon>Viridiplantae</taxon>
        <taxon>Streptophyta</taxon>
        <taxon>Embryophyta</taxon>
        <taxon>Tracheophyta</taxon>
        <taxon>Spermatophyta</taxon>
        <taxon>Magnoliopsida</taxon>
        <taxon>eudicotyledons</taxon>
        <taxon>Gunneridae</taxon>
        <taxon>Pentapetalae</taxon>
        <taxon>rosids</taxon>
        <taxon>fabids</taxon>
        <taxon>Fagales</taxon>
        <taxon>Fagaceae</taxon>
        <taxon>Lithocarpus</taxon>
    </lineage>
</organism>
<evidence type="ECO:0000313" key="2">
    <source>
        <dbReference type="EMBL" id="KAL0009443.1"/>
    </source>
</evidence>
<dbReference type="EMBL" id="JAZDWU010000003">
    <property type="protein sequence ID" value="KAL0009443.1"/>
    <property type="molecule type" value="Genomic_DNA"/>
</dbReference>
<evidence type="ECO:0000259" key="1">
    <source>
        <dbReference type="Pfam" id="PF13456"/>
    </source>
</evidence>
<dbReference type="AlphaFoldDB" id="A0AAW2DIL9"/>
<dbReference type="PANTHER" id="PTHR47074">
    <property type="entry name" value="BNAC02G40300D PROTEIN"/>
    <property type="match status" value="1"/>
</dbReference>
<accession>A0AAW2DIL9</accession>
<dbReference type="GO" id="GO:0004523">
    <property type="term" value="F:RNA-DNA hybrid ribonuclease activity"/>
    <property type="evidence" value="ECO:0007669"/>
    <property type="project" value="InterPro"/>
</dbReference>
<dbReference type="PANTHER" id="PTHR47074:SF48">
    <property type="entry name" value="POLYNUCLEOTIDYL TRANSFERASE, RIBONUCLEASE H-LIKE SUPERFAMILY PROTEIN"/>
    <property type="match status" value="1"/>
</dbReference>
<evidence type="ECO:0000313" key="3">
    <source>
        <dbReference type="Proteomes" id="UP001459277"/>
    </source>
</evidence>
<name>A0AAW2DIL9_9ROSI</name>